<gene>
    <name evidence="2" type="ORF">Sjap_007008</name>
</gene>
<keyword evidence="1" id="KW-1133">Transmembrane helix</keyword>
<proteinExistence type="predicted"/>
<evidence type="ECO:0000256" key="1">
    <source>
        <dbReference type="SAM" id="Phobius"/>
    </source>
</evidence>
<dbReference type="EMBL" id="JBBNAE010000002">
    <property type="protein sequence ID" value="KAK9147105.1"/>
    <property type="molecule type" value="Genomic_DNA"/>
</dbReference>
<comment type="caution">
    <text evidence="2">The sequence shown here is derived from an EMBL/GenBank/DDBJ whole genome shotgun (WGS) entry which is preliminary data.</text>
</comment>
<protein>
    <submittedName>
        <fullName evidence="2">Uncharacterized protein</fullName>
    </submittedName>
</protein>
<dbReference type="Proteomes" id="UP001417504">
    <property type="component" value="Unassembled WGS sequence"/>
</dbReference>
<evidence type="ECO:0000313" key="2">
    <source>
        <dbReference type="EMBL" id="KAK9147105.1"/>
    </source>
</evidence>
<dbReference type="AlphaFoldDB" id="A0AAP0K9J8"/>
<sequence length="90" mass="9816">MKALWGTKPHDAAHGVWGRDTLPHGAVDTLLRSMANYVLLAIVYGSVLIYRKAKLKRRGLSPILFSDGLATGPPAADRFGDWINDGPTCR</sequence>
<keyword evidence="1" id="KW-0472">Membrane</keyword>
<accession>A0AAP0K9J8</accession>
<keyword evidence="3" id="KW-1185">Reference proteome</keyword>
<feature type="transmembrane region" description="Helical" evidence="1">
    <location>
        <begin position="30"/>
        <end position="50"/>
    </location>
</feature>
<keyword evidence="1" id="KW-0812">Transmembrane</keyword>
<name>A0AAP0K9J8_9MAGN</name>
<reference evidence="2 3" key="1">
    <citation type="submission" date="2024-01" db="EMBL/GenBank/DDBJ databases">
        <title>Genome assemblies of Stephania.</title>
        <authorList>
            <person name="Yang L."/>
        </authorList>
    </citation>
    <scope>NUCLEOTIDE SEQUENCE [LARGE SCALE GENOMIC DNA]</scope>
    <source>
        <strain evidence="2">QJT</strain>
        <tissue evidence="2">Leaf</tissue>
    </source>
</reference>
<organism evidence="2 3">
    <name type="scientific">Stephania japonica</name>
    <dbReference type="NCBI Taxonomy" id="461633"/>
    <lineage>
        <taxon>Eukaryota</taxon>
        <taxon>Viridiplantae</taxon>
        <taxon>Streptophyta</taxon>
        <taxon>Embryophyta</taxon>
        <taxon>Tracheophyta</taxon>
        <taxon>Spermatophyta</taxon>
        <taxon>Magnoliopsida</taxon>
        <taxon>Ranunculales</taxon>
        <taxon>Menispermaceae</taxon>
        <taxon>Menispermoideae</taxon>
        <taxon>Cissampelideae</taxon>
        <taxon>Stephania</taxon>
    </lineage>
</organism>
<evidence type="ECO:0000313" key="3">
    <source>
        <dbReference type="Proteomes" id="UP001417504"/>
    </source>
</evidence>